<evidence type="ECO:0000313" key="3">
    <source>
        <dbReference type="EMBL" id="KAK0620411.1"/>
    </source>
</evidence>
<protein>
    <submittedName>
        <fullName evidence="3">Uncharacterized protein</fullName>
    </submittedName>
</protein>
<organism evidence="3 4">
    <name type="scientific">Immersiella caudata</name>
    <dbReference type="NCBI Taxonomy" id="314043"/>
    <lineage>
        <taxon>Eukaryota</taxon>
        <taxon>Fungi</taxon>
        <taxon>Dikarya</taxon>
        <taxon>Ascomycota</taxon>
        <taxon>Pezizomycotina</taxon>
        <taxon>Sordariomycetes</taxon>
        <taxon>Sordariomycetidae</taxon>
        <taxon>Sordariales</taxon>
        <taxon>Lasiosphaeriaceae</taxon>
        <taxon>Immersiella</taxon>
    </lineage>
</organism>
<feature type="region of interest" description="Disordered" evidence="1">
    <location>
        <begin position="56"/>
        <end position="270"/>
    </location>
</feature>
<name>A0AA39WRT1_9PEZI</name>
<evidence type="ECO:0000313" key="4">
    <source>
        <dbReference type="Proteomes" id="UP001175000"/>
    </source>
</evidence>
<evidence type="ECO:0000256" key="2">
    <source>
        <dbReference type="SAM" id="Phobius"/>
    </source>
</evidence>
<comment type="caution">
    <text evidence="3">The sequence shown here is derived from an EMBL/GenBank/DDBJ whole genome shotgun (WGS) entry which is preliminary data.</text>
</comment>
<dbReference type="AlphaFoldDB" id="A0AA39WRT1"/>
<keyword evidence="4" id="KW-1185">Reference proteome</keyword>
<accession>A0AA39WRT1</accession>
<feature type="compositionally biased region" description="Low complexity" evidence="1">
    <location>
        <begin position="151"/>
        <end position="165"/>
    </location>
</feature>
<keyword evidence="2" id="KW-1133">Transmembrane helix</keyword>
<feature type="compositionally biased region" description="Polar residues" evidence="1">
    <location>
        <begin position="139"/>
        <end position="150"/>
    </location>
</feature>
<feature type="compositionally biased region" description="Polar residues" evidence="1">
    <location>
        <begin position="109"/>
        <end position="119"/>
    </location>
</feature>
<gene>
    <name evidence="3" type="ORF">B0T14DRAFT_231542</name>
</gene>
<sequence length="287" mass="31541">MADGAWQGNITLTLVIIALVICFAWIPVVAVISLFHNGRVRIRRFFERRGWMRPAPDEEKRVAQQQKAPWVQRPPPAYPNPSSRALERTVSTRTHNSVASWDPIRRWETGSSNDPQATRASPGRSSPGRSNFSRPMPSRASSVRSMASNHQPSGQSRSRRPSNPGTAGDLPPVTFQINDAYYDTTPLPDRPPSSGAANIKPSASRSQSRASRPHSQASAGSGSQSRKATSFDAARQESGRDPDDPFWQSPGTSNSQLPPSFSPPPRRASLSAQAFEWPTWLDQPHAM</sequence>
<dbReference type="EMBL" id="JAULSU010000004">
    <property type="protein sequence ID" value="KAK0620411.1"/>
    <property type="molecule type" value="Genomic_DNA"/>
</dbReference>
<keyword evidence="2" id="KW-0472">Membrane</keyword>
<evidence type="ECO:0000256" key="1">
    <source>
        <dbReference type="SAM" id="MobiDB-lite"/>
    </source>
</evidence>
<proteinExistence type="predicted"/>
<reference evidence="3" key="1">
    <citation type="submission" date="2023-06" db="EMBL/GenBank/DDBJ databases">
        <title>Genome-scale phylogeny and comparative genomics of the fungal order Sordariales.</title>
        <authorList>
            <consortium name="Lawrence Berkeley National Laboratory"/>
            <person name="Hensen N."/>
            <person name="Bonometti L."/>
            <person name="Westerberg I."/>
            <person name="Brannstrom I.O."/>
            <person name="Guillou S."/>
            <person name="Cros-Aarteil S."/>
            <person name="Calhoun S."/>
            <person name="Haridas S."/>
            <person name="Kuo A."/>
            <person name="Mondo S."/>
            <person name="Pangilinan J."/>
            <person name="Riley R."/>
            <person name="Labutti K."/>
            <person name="Andreopoulos B."/>
            <person name="Lipzen A."/>
            <person name="Chen C."/>
            <person name="Yanf M."/>
            <person name="Daum C."/>
            <person name="Ng V."/>
            <person name="Clum A."/>
            <person name="Steindorff A."/>
            <person name="Ohm R."/>
            <person name="Martin F."/>
            <person name="Silar P."/>
            <person name="Natvig D."/>
            <person name="Lalanne C."/>
            <person name="Gautier V."/>
            <person name="Ament-Velasquez S.L."/>
            <person name="Kruys A."/>
            <person name="Hutchinson M.I."/>
            <person name="Powell A.J."/>
            <person name="Barry K."/>
            <person name="Miller A.N."/>
            <person name="Grigoriev I.V."/>
            <person name="Debuchy R."/>
            <person name="Gladieux P."/>
            <person name="Thoren M.H."/>
            <person name="Johannesson H."/>
        </authorList>
    </citation>
    <scope>NUCLEOTIDE SEQUENCE</scope>
    <source>
        <strain evidence="3">CBS 606.72</strain>
    </source>
</reference>
<dbReference type="Proteomes" id="UP001175000">
    <property type="component" value="Unassembled WGS sequence"/>
</dbReference>
<feature type="transmembrane region" description="Helical" evidence="2">
    <location>
        <begin position="12"/>
        <end position="35"/>
    </location>
</feature>
<keyword evidence="2" id="KW-0812">Transmembrane</keyword>
<feature type="compositionally biased region" description="Low complexity" evidence="1">
    <location>
        <begin position="201"/>
        <end position="225"/>
    </location>
</feature>
<feature type="compositionally biased region" description="Basic and acidic residues" evidence="1">
    <location>
        <begin position="234"/>
        <end position="243"/>
    </location>
</feature>
<feature type="compositionally biased region" description="Polar residues" evidence="1">
    <location>
        <begin position="89"/>
        <end position="99"/>
    </location>
</feature>
<feature type="compositionally biased region" description="Low complexity" evidence="1">
    <location>
        <begin position="121"/>
        <end position="135"/>
    </location>
</feature>